<evidence type="ECO:0000313" key="2">
    <source>
        <dbReference type="EMBL" id="CAL6038672.1"/>
    </source>
</evidence>
<proteinExistence type="predicted"/>
<name>A0AA86QJM6_9EUKA</name>
<sequence length="406" mass="45935">MVENSFKAQVLNKQKNYPFQITLISAMQRNNYKLARSTMNSTKITNGFSIEIKFSEVDLGKMFDLLVNIDGAIFAMPLTYKPLSKEGQLPMPNAQAIPAQLVLVEEQQLTPVTVTFGEQVQIVQKKQVLFTAPLESCDVYTAPSQKNLFSFFADEHVSLHSAEYLRLKTLLKVNFGDAFSLTSEEFFGPAFSKLKESTKLQTDCVALLEFNSALAVVKLESEAQLQRLVHQVCALKQLLFAKQDEARKKKVQSYQFDLSQITLQQFLQQKQQNEVKVVGGALVFQKPTDFKVLYLQGGCVARISDALDLNCQHAVWVLTEDKSFQMKAEDKPITNISQKVHVWLDGQWKSFQMKNGQLAVKKKTYSLALNKSVSWQRYIVIGSGHSSVLVDLGEDIRRWAVFQNVI</sequence>
<dbReference type="EMBL" id="CATOUU010000934">
    <property type="protein sequence ID" value="CAI9960691.1"/>
    <property type="molecule type" value="Genomic_DNA"/>
</dbReference>
<evidence type="ECO:0000313" key="3">
    <source>
        <dbReference type="Proteomes" id="UP001642409"/>
    </source>
</evidence>
<keyword evidence="3" id="KW-1185">Reference proteome</keyword>
<gene>
    <name evidence="2" type="ORF">HINF_LOCUS37481</name>
    <name evidence="1" type="ORF">HINF_LOCUS48336</name>
</gene>
<evidence type="ECO:0000313" key="1">
    <source>
        <dbReference type="EMBL" id="CAI9960691.1"/>
    </source>
</evidence>
<reference evidence="2 3" key="2">
    <citation type="submission" date="2024-07" db="EMBL/GenBank/DDBJ databases">
        <authorList>
            <person name="Akdeniz Z."/>
        </authorList>
    </citation>
    <scope>NUCLEOTIDE SEQUENCE [LARGE SCALE GENOMIC DNA]</scope>
</reference>
<dbReference type="Proteomes" id="UP001642409">
    <property type="component" value="Unassembled WGS sequence"/>
</dbReference>
<reference evidence="1" key="1">
    <citation type="submission" date="2023-06" db="EMBL/GenBank/DDBJ databases">
        <authorList>
            <person name="Kurt Z."/>
        </authorList>
    </citation>
    <scope>NUCLEOTIDE SEQUENCE</scope>
</reference>
<accession>A0AA86QJM6</accession>
<protein>
    <submittedName>
        <fullName evidence="2">Hypothetical_protein</fullName>
    </submittedName>
</protein>
<dbReference type="AlphaFoldDB" id="A0AA86QJM6"/>
<comment type="caution">
    <text evidence="1">The sequence shown here is derived from an EMBL/GenBank/DDBJ whole genome shotgun (WGS) entry which is preliminary data.</text>
</comment>
<organism evidence="1">
    <name type="scientific">Hexamita inflata</name>
    <dbReference type="NCBI Taxonomy" id="28002"/>
    <lineage>
        <taxon>Eukaryota</taxon>
        <taxon>Metamonada</taxon>
        <taxon>Diplomonadida</taxon>
        <taxon>Hexamitidae</taxon>
        <taxon>Hexamitinae</taxon>
        <taxon>Hexamita</taxon>
    </lineage>
</organism>
<dbReference type="EMBL" id="CAXDID020000140">
    <property type="protein sequence ID" value="CAL6038672.1"/>
    <property type="molecule type" value="Genomic_DNA"/>
</dbReference>